<feature type="transmembrane region" description="Helical" evidence="4">
    <location>
        <begin position="424"/>
        <end position="443"/>
    </location>
</feature>
<dbReference type="PANTHER" id="PTHR45586">
    <property type="entry name" value="TPR REPEAT-CONTAINING PROTEIN PA4667"/>
    <property type="match status" value="1"/>
</dbReference>
<name>A0A9P1FCQ4_9DINO</name>
<feature type="transmembrane region" description="Helical" evidence="4">
    <location>
        <begin position="324"/>
        <end position="343"/>
    </location>
</feature>
<feature type="transmembrane region" description="Helical" evidence="4">
    <location>
        <begin position="455"/>
        <end position="476"/>
    </location>
</feature>
<comment type="caution">
    <text evidence="5">The sequence shown here is derived from an EMBL/GenBank/DDBJ whole genome shotgun (WGS) entry which is preliminary data.</text>
</comment>
<evidence type="ECO:0000313" key="8">
    <source>
        <dbReference type="Proteomes" id="UP001152797"/>
    </source>
</evidence>
<accession>A0A9P1FCQ4</accession>
<dbReference type="EMBL" id="CAMXCT010000001">
    <property type="protein sequence ID" value="CAI3971929.1"/>
    <property type="molecule type" value="Genomic_DNA"/>
</dbReference>
<dbReference type="EMBL" id="CAMXCT030000001">
    <property type="protein sequence ID" value="CAL4759241.1"/>
    <property type="molecule type" value="Genomic_DNA"/>
</dbReference>
<feature type="transmembrane region" description="Helical" evidence="4">
    <location>
        <begin position="97"/>
        <end position="121"/>
    </location>
</feature>
<dbReference type="Gene3D" id="1.25.40.10">
    <property type="entry name" value="Tetratricopeptide repeat domain"/>
    <property type="match status" value="1"/>
</dbReference>
<dbReference type="SMART" id="SM00028">
    <property type="entry name" value="TPR"/>
    <property type="match status" value="4"/>
</dbReference>
<dbReference type="Proteomes" id="UP001152797">
    <property type="component" value="Unassembled WGS sequence"/>
</dbReference>
<keyword evidence="4" id="KW-1133">Transmembrane helix</keyword>
<dbReference type="GO" id="GO:0016757">
    <property type="term" value="F:glycosyltransferase activity"/>
    <property type="evidence" value="ECO:0007669"/>
    <property type="project" value="UniProtKB-KW"/>
</dbReference>
<dbReference type="Pfam" id="PF14559">
    <property type="entry name" value="TPR_19"/>
    <property type="match status" value="1"/>
</dbReference>
<gene>
    <name evidence="5" type="ORF">C1SCF055_LOCUS519</name>
</gene>
<feature type="transmembrane region" description="Helical" evidence="4">
    <location>
        <begin position="241"/>
        <end position="259"/>
    </location>
</feature>
<feature type="repeat" description="TPR" evidence="3">
    <location>
        <begin position="577"/>
        <end position="610"/>
    </location>
</feature>
<feature type="transmembrane region" description="Helical" evidence="4">
    <location>
        <begin position="363"/>
        <end position="382"/>
    </location>
</feature>
<dbReference type="InterPro" id="IPR011990">
    <property type="entry name" value="TPR-like_helical_dom_sf"/>
</dbReference>
<feature type="transmembrane region" description="Helical" evidence="4">
    <location>
        <begin position="141"/>
        <end position="161"/>
    </location>
</feature>
<dbReference type="AlphaFoldDB" id="A0A9P1FCQ4"/>
<dbReference type="Pfam" id="PF13174">
    <property type="entry name" value="TPR_6"/>
    <property type="match status" value="1"/>
</dbReference>
<keyword evidence="1" id="KW-0677">Repeat</keyword>
<dbReference type="InterPro" id="IPR019734">
    <property type="entry name" value="TPR_rpt"/>
</dbReference>
<keyword evidence="7" id="KW-0328">Glycosyltransferase</keyword>
<organism evidence="5">
    <name type="scientific">Cladocopium goreaui</name>
    <dbReference type="NCBI Taxonomy" id="2562237"/>
    <lineage>
        <taxon>Eukaryota</taxon>
        <taxon>Sar</taxon>
        <taxon>Alveolata</taxon>
        <taxon>Dinophyceae</taxon>
        <taxon>Suessiales</taxon>
        <taxon>Symbiodiniaceae</taxon>
        <taxon>Cladocopium</taxon>
    </lineage>
</organism>
<proteinExistence type="predicted"/>
<evidence type="ECO:0000313" key="7">
    <source>
        <dbReference type="EMBL" id="CAL4759241.1"/>
    </source>
</evidence>
<dbReference type="PANTHER" id="PTHR45586:SF1">
    <property type="entry name" value="LIPOPOLYSACCHARIDE ASSEMBLY PROTEIN B"/>
    <property type="match status" value="1"/>
</dbReference>
<protein>
    <submittedName>
        <fullName evidence="7">UDP-N-acetylglucosamine--peptide N-acetylglucosaminyltransferase (O-GlcNAc) (OGT)</fullName>
    </submittedName>
</protein>
<evidence type="ECO:0000256" key="2">
    <source>
        <dbReference type="ARBA" id="ARBA00022803"/>
    </source>
</evidence>
<feature type="transmembrane region" description="Helical" evidence="4">
    <location>
        <begin position="182"/>
        <end position="205"/>
    </location>
</feature>
<evidence type="ECO:0000256" key="3">
    <source>
        <dbReference type="PROSITE-ProRule" id="PRU00339"/>
    </source>
</evidence>
<feature type="transmembrane region" description="Helical" evidence="4">
    <location>
        <begin position="211"/>
        <end position="229"/>
    </location>
</feature>
<dbReference type="EMBL" id="CAMXCT020000001">
    <property type="protein sequence ID" value="CAL1125304.1"/>
    <property type="molecule type" value="Genomic_DNA"/>
</dbReference>
<evidence type="ECO:0000256" key="1">
    <source>
        <dbReference type="ARBA" id="ARBA00022737"/>
    </source>
</evidence>
<keyword evidence="4" id="KW-0812">Transmembrane</keyword>
<sequence length="756" mass="83454">MRPPVLPRNVYLAAALAGMVVMLTPIMLTSWLTPGTRASTLEQANTLLNSDDLHAQSITEAAQLLGITQEGVENDEGFDVETELAAFIGQARVTRLLLVNSGIYALLQILFTLAAAGILAWTFFRLPNQIDFGAFVAPGNLLAILLSFLLFVVAGLDIYGLTLPAETYAPGTMPLSMMLTQAFAILMVVYLGVVPLIVAAVPWLASVVDRFHIPVAGWPVGIIATLAVLLPDIPANNGRPIELLFSILLALLAAETLWIEKHGQPQGTYEPLSWRTSDGIQVSSIDEAAAAMSITPDEDGEVINRLADHIGSLRSTMLLFAEDGIYETIQAALCGAGAIVLLWTFFRCKAPFDYQLFTTQRNWFVLLLAMMMIVMLGEEISWGQRLLGFNTPEWLTQRNFQGEFTFHNMRAFQEGQEGNSLEMGWMWVMVSYLGVVPLVVLLSRPLAAWTKTLGFPVPDWPIAVITIVLFIMNTLLFRTSEVTELILDILLVAFAVEIYSKASEALAKEESQWLAFAVGAWATLWVVATPFQAGEDALPSVRSTDLYKSALVMIERGDRDDALATLEESLATWPNNVRAHHSLGLLLLERQDTRAAIEHLNTALQIEPRFIPSLLTSATVYSQQGQWAEAIEMFRRVIEAEPEFQRVLSRRSDLLQSANNVAWIMATQPDESLRDGFGAVELSKQVCEATDFQQPSYLDTYAAALAETGDFQQASEIAKQAIDLAIEADKIGLAGRIQERLNHYQDGEPYRDNSRD</sequence>
<keyword evidence="8" id="KW-1185">Reference proteome</keyword>
<evidence type="ECO:0000313" key="6">
    <source>
        <dbReference type="EMBL" id="CAL1125304.1"/>
    </source>
</evidence>
<dbReference type="OrthoDB" id="421121at2759"/>
<keyword evidence="4" id="KW-0472">Membrane</keyword>
<reference evidence="5" key="1">
    <citation type="submission" date="2022-10" db="EMBL/GenBank/DDBJ databases">
        <authorList>
            <person name="Chen Y."/>
            <person name="Dougan E. K."/>
            <person name="Chan C."/>
            <person name="Rhodes N."/>
            <person name="Thang M."/>
        </authorList>
    </citation>
    <scope>NUCLEOTIDE SEQUENCE</scope>
</reference>
<keyword evidence="2 3" id="KW-0802">TPR repeat</keyword>
<reference evidence="6" key="2">
    <citation type="submission" date="2024-04" db="EMBL/GenBank/DDBJ databases">
        <authorList>
            <person name="Chen Y."/>
            <person name="Shah S."/>
            <person name="Dougan E. K."/>
            <person name="Thang M."/>
            <person name="Chan C."/>
        </authorList>
    </citation>
    <scope>NUCLEOTIDE SEQUENCE [LARGE SCALE GENOMIC DNA]</scope>
</reference>
<keyword evidence="7" id="KW-0808">Transferase</keyword>
<dbReference type="SUPFAM" id="SSF48452">
    <property type="entry name" value="TPR-like"/>
    <property type="match status" value="1"/>
</dbReference>
<dbReference type="InterPro" id="IPR051012">
    <property type="entry name" value="CellSynth/LPSAsmb/PSIAsmb"/>
</dbReference>
<evidence type="ECO:0000256" key="4">
    <source>
        <dbReference type="SAM" id="Phobius"/>
    </source>
</evidence>
<feature type="repeat" description="TPR" evidence="3">
    <location>
        <begin position="611"/>
        <end position="644"/>
    </location>
</feature>
<feature type="transmembrane region" description="Helical" evidence="4">
    <location>
        <begin position="12"/>
        <end position="32"/>
    </location>
</feature>
<evidence type="ECO:0000313" key="5">
    <source>
        <dbReference type="EMBL" id="CAI3971929.1"/>
    </source>
</evidence>
<dbReference type="PROSITE" id="PS50005">
    <property type="entry name" value="TPR"/>
    <property type="match status" value="2"/>
</dbReference>